<evidence type="ECO:0000256" key="12">
    <source>
        <dbReference type="ARBA" id="ARBA00022842"/>
    </source>
</evidence>
<evidence type="ECO:0000256" key="2">
    <source>
        <dbReference type="ARBA" id="ARBA00001936"/>
    </source>
</evidence>
<dbReference type="SUPFAM" id="SSF109604">
    <property type="entry name" value="HD-domain/PDEase-like"/>
    <property type="match status" value="1"/>
</dbReference>
<dbReference type="GO" id="GO:0046872">
    <property type="term" value="F:metal ion binding"/>
    <property type="evidence" value="ECO:0007669"/>
    <property type="project" value="UniProtKB-KW"/>
</dbReference>
<dbReference type="GO" id="GO:0009159">
    <property type="term" value="P:deoxyribonucleoside monophosphate catabolic process"/>
    <property type="evidence" value="ECO:0007669"/>
    <property type="project" value="UniProtKB-ARBA"/>
</dbReference>
<dbReference type="InterPro" id="IPR039356">
    <property type="entry name" value="YfbR/HDDC2"/>
</dbReference>
<dbReference type="FunFam" id="1.10.3210.10:FF:000011">
    <property type="entry name" value="HD domain-containing protein 2"/>
    <property type="match status" value="1"/>
</dbReference>
<evidence type="ECO:0000256" key="13">
    <source>
        <dbReference type="ARBA" id="ARBA00032735"/>
    </source>
</evidence>
<evidence type="ECO:0000256" key="5">
    <source>
        <dbReference type="ARBA" id="ARBA00004074"/>
    </source>
</evidence>
<dbReference type="PANTHER" id="PTHR11845:SF13">
    <property type="entry name" value="5'-DEOXYNUCLEOTIDASE HDDC2"/>
    <property type="match status" value="1"/>
</dbReference>
<organism evidence="15">
    <name type="scientific">Graphocephala atropunctata</name>
    <dbReference type="NCBI Taxonomy" id="36148"/>
    <lineage>
        <taxon>Eukaryota</taxon>
        <taxon>Metazoa</taxon>
        <taxon>Ecdysozoa</taxon>
        <taxon>Arthropoda</taxon>
        <taxon>Hexapoda</taxon>
        <taxon>Insecta</taxon>
        <taxon>Pterygota</taxon>
        <taxon>Neoptera</taxon>
        <taxon>Paraneoptera</taxon>
        <taxon>Hemiptera</taxon>
        <taxon>Auchenorrhyncha</taxon>
        <taxon>Membracoidea</taxon>
        <taxon>Cicadellidae</taxon>
        <taxon>Cicadellinae</taxon>
        <taxon>Cicadellini</taxon>
        <taxon>Graphocephala</taxon>
    </lineage>
</organism>
<evidence type="ECO:0000256" key="8">
    <source>
        <dbReference type="ARBA" id="ARBA00012964"/>
    </source>
</evidence>
<dbReference type="PANTHER" id="PTHR11845">
    <property type="entry name" value="5'-DEOXYNUCLEOTIDASE HDDC2"/>
    <property type="match status" value="1"/>
</dbReference>
<sequence length="190" mass="21609">MEDSSSKNIIAFLSLIGRLKHIQRTGWVLCGVDQPESVAGHMYRMAMMTFLVDGHDKLNKSRCMELALVHDVAECIVGDITPHCGVTQEEKHKREKAAMLELAKLVGSSGNYLLQLYQEYEEQSSGEAQFVKDLDRFDMVLQAFEYEKSSVNSLDLQQFFDTTEGKFKHPLVTSLVSELNKERSEFHSNK</sequence>
<dbReference type="EC" id="3.1.3.89" evidence="8"/>
<protein>
    <recommendedName>
        <fullName evidence="9">5'-deoxynucleotidase HDDC2</fullName>
        <ecNumber evidence="8">3.1.3.89</ecNumber>
    </recommendedName>
    <alternativeName>
        <fullName evidence="13">HD domain-containing protein 2</fullName>
    </alternativeName>
</protein>
<comment type="catalytic activity">
    <reaction evidence="1">
        <text>a 2'-deoxyribonucleoside 5'-phosphate + H2O = a 2'-deoxyribonucleoside + phosphate</text>
        <dbReference type="Rhea" id="RHEA:36167"/>
        <dbReference type="ChEBI" id="CHEBI:15377"/>
        <dbReference type="ChEBI" id="CHEBI:18274"/>
        <dbReference type="ChEBI" id="CHEBI:43474"/>
        <dbReference type="ChEBI" id="CHEBI:65317"/>
        <dbReference type="EC" id="3.1.3.89"/>
    </reaction>
</comment>
<dbReference type="Gene3D" id="1.10.3210.10">
    <property type="entry name" value="Hypothetical protein af1432"/>
    <property type="match status" value="1"/>
</dbReference>
<dbReference type="AlphaFoldDB" id="A0A1B6L7V9"/>
<comment type="function">
    <text evidence="5">Catalyzes the dephosphorylation of the nucleoside 5'-monophosphates deoxyadenosine monophosphate (dAMP), deoxycytidine monophosphate (dCMP), deoxyguanosine monophosphate (dGMP) and deoxythymidine monophosphate (dTMP).</text>
</comment>
<evidence type="ECO:0000256" key="7">
    <source>
        <dbReference type="ARBA" id="ARBA00011738"/>
    </source>
</evidence>
<comment type="subunit">
    <text evidence="7">Homodimer.</text>
</comment>
<dbReference type="GO" id="GO:0005737">
    <property type="term" value="C:cytoplasm"/>
    <property type="evidence" value="ECO:0007669"/>
    <property type="project" value="TreeGrafter"/>
</dbReference>
<name>A0A1B6L7V9_9HEMI</name>
<evidence type="ECO:0000256" key="9">
    <source>
        <dbReference type="ARBA" id="ARBA00015933"/>
    </source>
</evidence>
<comment type="similarity">
    <text evidence="6">Belongs to the HDDC2 family.</text>
</comment>
<dbReference type="InterPro" id="IPR006674">
    <property type="entry name" value="HD_domain"/>
</dbReference>
<evidence type="ECO:0000256" key="3">
    <source>
        <dbReference type="ARBA" id="ARBA00001941"/>
    </source>
</evidence>
<dbReference type="GO" id="GO:0002953">
    <property type="term" value="F:5'-deoxynucleotidase activity"/>
    <property type="evidence" value="ECO:0007669"/>
    <property type="project" value="UniProtKB-EC"/>
</dbReference>
<proteinExistence type="inferred from homology"/>
<evidence type="ECO:0000313" key="15">
    <source>
        <dbReference type="EMBL" id="JAT19809.1"/>
    </source>
</evidence>
<comment type="cofactor">
    <cofactor evidence="3">
        <name>Co(2+)</name>
        <dbReference type="ChEBI" id="CHEBI:48828"/>
    </cofactor>
</comment>
<gene>
    <name evidence="15" type="ORF">g.8127</name>
</gene>
<evidence type="ECO:0000256" key="4">
    <source>
        <dbReference type="ARBA" id="ARBA00001946"/>
    </source>
</evidence>
<comment type="cofactor">
    <cofactor evidence="4">
        <name>Mg(2+)</name>
        <dbReference type="ChEBI" id="CHEBI:18420"/>
    </cofactor>
</comment>
<evidence type="ECO:0000259" key="14">
    <source>
        <dbReference type="Pfam" id="PF13023"/>
    </source>
</evidence>
<keyword evidence="10" id="KW-0479">Metal-binding</keyword>
<comment type="cofactor">
    <cofactor evidence="2">
        <name>Mn(2+)</name>
        <dbReference type="ChEBI" id="CHEBI:29035"/>
    </cofactor>
</comment>
<evidence type="ECO:0000256" key="6">
    <source>
        <dbReference type="ARBA" id="ARBA00009999"/>
    </source>
</evidence>
<dbReference type="Pfam" id="PF13023">
    <property type="entry name" value="HD_3"/>
    <property type="match status" value="1"/>
</dbReference>
<accession>A0A1B6L7V9</accession>
<keyword evidence="12" id="KW-0460">Magnesium</keyword>
<evidence type="ECO:0000256" key="1">
    <source>
        <dbReference type="ARBA" id="ARBA00001638"/>
    </source>
</evidence>
<dbReference type="EMBL" id="GEBQ01020168">
    <property type="protein sequence ID" value="JAT19809.1"/>
    <property type="molecule type" value="Transcribed_RNA"/>
</dbReference>
<evidence type="ECO:0000256" key="10">
    <source>
        <dbReference type="ARBA" id="ARBA00022723"/>
    </source>
</evidence>
<reference evidence="15" key="1">
    <citation type="submission" date="2015-11" db="EMBL/GenBank/DDBJ databases">
        <title>De novo transcriptome assembly of four potential Pierce s Disease insect vectors from Arizona vineyards.</title>
        <authorList>
            <person name="Tassone E.E."/>
        </authorList>
    </citation>
    <scope>NUCLEOTIDE SEQUENCE</scope>
</reference>
<feature type="domain" description="HD" evidence="14">
    <location>
        <begin position="16"/>
        <end position="168"/>
    </location>
</feature>
<evidence type="ECO:0000256" key="11">
    <source>
        <dbReference type="ARBA" id="ARBA00022801"/>
    </source>
</evidence>
<keyword evidence="11" id="KW-0378">Hydrolase</keyword>